<dbReference type="PANTHER" id="PTHR33695:SF1">
    <property type="entry name" value="LIPOPROTEIN SIGNAL PEPTIDASE"/>
    <property type="match status" value="1"/>
</dbReference>
<evidence type="ECO:0000256" key="6">
    <source>
        <dbReference type="ARBA" id="ARBA00023136"/>
    </source>
</evidence>
<evidence type="ECO:0000256" key="4">
    <source>
        <dbReference type="ARBA" id="ARBA00022801"/>
    </source>
</evidence>
<dbReference type="GO" id="GO:0006508">
    <property type="term" value="P:proteolysis"/>
    <property type="evidence" value="ECO:0007669"/>
    <property type="project" value="UniProtKB-KW"/>
</dbReference>
<feature type="transmembrane region" description="Helical" evidence="7">
    <location>
        <begin position="74"/>
        <end position="91"/>
    </location>
</feature>
<proteinExistence type="inferred from homology"/>
<evidence type="ECO:0000256" key="7">
    <source>
        <dbReference type="SAM" id="Phobius"/>
    </source>
</evidence>
<dbReference type="PRINTS" id="PR00781">
    <property type="entry name" value="LIPOSIGPTASE"/>
</dbReference>
<feature type="transmembrane region" description="Helical" evidence="7">
    <location>
        <begin position="37"/>
        <end position="62"/>
    </location>
</feature>
<keyword evidence="1" id="KW-1003">Cell membrane</keyword>
<dbReference type="GO" id="GO:0016020">
    <property type="term" value="C:membrane"/>
    <property type="evidence" value="ECO:0007669"/>
    <property type="project" value="InterPro"/>
</dbReference>
<dbReference type="AlphaFoldDB" id="A0A381P6E7"/>
<evidence type="ECO:0000313" key="8">
    <source>
        <dbReference type="EMBL" id="SUZ62521.1"/>
    </source>
</evidence>
<protein>
    <recommendedName>
        <fullName evidence="9">Lipoprotein signal peptidase</fullName>
    </recommendedName>
</protein>
<keyword evidence="2" id="KW-0645">Protease</keyword>
<sequence>MIDQISKILIHAKINLYESIQIIPHLLDFTYIRNEGIAFGINFAGSKVIFIVFPILITFYLFSLLKDKEFDKPFYQISLLLIIGGAIGNIIDRIFRGYVIDFIDFHINNVHWYVFNLADSSVTIGLLFLLYSSIIIQRQ</sequence>
<reference evidence="8" key="1">
    <citation type="submission" date="2018-05" db="EMBL/GenBank/DDBJ databases">
        <authorList>
            <person name="Lanie J.A."/>
            <person name="Ng W.-L."/>
            <person name="Kazmierczak K.M."/>
            <person name="Andrzejewski T.M."/>
            <person name="Davidsen T.M."/>
            <person name="Wayne K.J."/>
            <person name="Tettelin H."/>
            <person name="Glass J.I."/>
            <person name="Rusch D."/>
            <person name="Podicherti R."/>
            <person name="Tsui H.-C.T."/>
            <person name="Winkler M.E."/>
        </authorList>
    </citation>
    <scope>NUCLEOTIDE SEQUENCE</scope>
</reference>
<gene>
    <name evidence="8" type="ORF">METZ01_LOCUS15375</name>
</gene>
<dbReference type="HAMAP" id="MF_00161">
    <property type="entry name" value="LspA"/>
    <property type="match status" value="1"/>
</dbReference>
<evidence type="ECO:0000256" key="1">
    <source>
        <dbReference type="ARBA" id="ARBA00022475"/>
    </source>
</evidence>
<dbReference type="NCBIfam" id="TIGR00077">
    <property type="entry name" value="lspA"/>
    <property type="match status" value="1"/>
</dbReference>
<keyword evidence="5 7" id="KW-1133">Transmembrane helix</keyword>
<accession>A0A381P6E7</accession>
<dbReference type="PROSITE" id="PS00855">
    <property type="entry name" value="SPASE_II"/>
    <property type="match status" value="1"/>
</dbReference>
<feature type="transmembrane region" description="Helical" evidence="7">
    <location>
        <begin position="111"/>
        <end position="131"/>
    </location>
</feature>
<dbReference type="Pfam" id="PF01252">
    <property type="entry name" value="Peptidase_A8"/>
    <property type="match status" value="1"/>
</dbReference>
<name>A0A381P6E7_9ZZZZ</name>
<evidence type="ECO:0000256" key="3">
    <source>
        <dbReference type="ARBA" id="ARBA00022692"/>
    </source>
</evidence>
<evidence type="ECO:0000256" key="2">
    <source>
        <dbReference type="ARBA" id="ARBA00022670"/>
    </source>
</evidence>
<dbReference type="PANTHER" id="PTHR33695">
    <property type="entry name" value="LIPOPROTEIN SIGNAL PEPTIDASE"/>
    <property type="match status" value="1"/>
</dbReference>
<dbReference type="GO" id="GO:0004190">
    <property type="term" value="F:aspartic-type endopeptidase activity"/>
    <property type="evidence" value="ECO:0007669"/>
    <property type="project" value="InterPro"/>
</dbReference>
<dbReference type="InterPro" id="IPR001872">
    <property type="entry name" value="Peptidase_A8"/>
</dbReference>
<organism evidence="8">
    <name type="scientific">marine metagenome</name>
    <dbReference type="NCBI Taxonomy" id="408172"/>
    <lineage>
        <taxon>unclassified sequences</taxon>
        <taxon>metagenomes</taxon>
        <taxon>ecological metagenomes</taxon>
    </lineage>
</organism>
<keyword evidence="4" id="KW-0378">Hydrolase</keyword>
<keyword evidence="3 7" id="KW-0812">Transmembrane</keyword>
<evidence type="ECO:0000256" key="5">
    <source>
        <dbReference type="ARBA" id="ARBA00022989"/>
    </source>
</evidence>
<dbReference type="EMBL" id="UINC01000876">
    <property type="protein sequence ID" value="SUZ62521.1"/>
    <property type="molecule type" value="Genomic_DNA"/>
</dbReference>
<keyword evidence="6 7" id="KW-0472">Membrane</keyword>
<evidence type="ECO:0008006" key="9">
    <source>
        <dbReference type="Google" id="ProtNLM"/>
    </source>
</evidence>